<evidence type="ECO:0000256" key="1">
    <source>
        <dbReference type="ARBA" id="ARBA00005361"/>
    </source>
</evidence>
<feature type="compositionally biased region" description="Polar residues" evidence="2">
    <location>
        <begin position="1"/>
        <end position="22"/>
    </location>
</feature>
<evidence type="ECO:0000256" key="2">
    <source>
        <dbReference type="SAM" id="MobiDB-lite"/>
    </source>
</evidence>
<dbReference type="InterPro" id="IPR005334">
    <property type="entry name" value="Tctex-1-like"/>
</dbReference>
<dbReference type="GO" id="GO:0005737">
    <property type="term" value="C:cytoplasm"/>
    <property type="evidence" value="ECO:0007669"/>
    <property type="project" value="TreeGrafter"/>
</dbReference>
<dbReference type="FunCoup" id="R7TVN7">
    <property type="interactions" value="4"/>
</dbReference>
<proteinExistence type="inferred from homology"/>
<sequence length="180" mass="20292">MASSEGHCQTPRGSIQSNTELNPGSKKINYKDQSLRVRRKALENTAGQRRSITPDKGGPQQKLENTHRMRPKESEQFVGYSVKHVTERLIEGSVAGFEYSPMAAAQLSRQLADDIKNEITELGCKRYKIVCLVYICEKKEQGMRMTSRCLWDTASDNVVTVAVEKPDFVINANIFGVYFD</sequence>
<comment type="similarity">
    <text evidence="1">Belongs to the dynein light chain Tctex-type family.</text>
</comment>
<evidence type="ECO:0000313" key="4">
    <source>
        <dbReference type="EnsemblMetazoa" id="CapteP219102"/>
    </source>
</evidence>
<dbReference type="PANTHER" id="PTHR21255">
    <property type="entry name" value="T-COMPLEX-ASSOCIATED-TESTIS-EXPRESSED 1/ DYNEIN LIGHT CHAIN"/>
    <property type="match status" value="1"/>
</dbReference>
<dbReference type="GO" id="GO:0045505">
    <property type="term" value="F:dynein intermediate chain binding"/>
    <property type="evidence" value="ECO:0007669"/>
    <property type="project" value="TreeGrafter"/>
</dbReference>
<reference evidence="4" key="3">
    <citation type="submission" date="2015-06" db="UniProtKB">
        <authorList>
            <consortium name="EnsemblMetazoa"/>
        </authorList>
    </citation>
    <scope>IDENTIFICATION</scope>
</reference>
<evidence type="ECO:0000313" key="5">
    <source>
        <dbReference type="Proteomes" id="UP000014760"/>
    </source>
</evidence>
<dbReference type="AlphaFoldDB" id="R7TVN7"/>
<reference evidence="5" key="1">
    <citation type="submission" date="2012-12" db="EMBL/GenBank/DDBJ databases">
        <authorList>
            <person name="Hellsten U."/>
            <person name="Grimwood J."/>
            <person name="Chapman J.A."/>
            <person name="Shapiro H."/>
            <person name="Aerts A."/>
            <person name="Otillar R.P."/>
            <person name="Terry A.Y."/>
            <person name="Boore J.L."/>
            <person name="Simakov O."/>
            <person name="Marletaz F."/>
            <person name="Cho S.-J."/>
            <person name="Edsinger-Gonzales E."/>
            <person name="Havlak P."/>
            <person name="Kuo D.-H."/>
            <person name="Larsson T."/>
            <person name="Lv J."/>
            <person name="Arendt D."/>
            <person name="Savage R."/>
            <person name="Osoegawa K."/>
            <person name="de Jong P."/>
            <person name="Lindberg D.R."/>
            <person name="Seaver E.C."/>
            <person name="Weisblat D.A."/>
            <person name="Putnam N.H."/>
            <person name="Grigoriev I.V."/>
            <person name="Rokhsar D.S."/>
        </authorList>
    </citation>
    <scope>NUCLEOTIDE SEQUENCE</scope>
    <source>
        <strain evidence="5">I ESC-2004</strain>
    </source>
</reference>
<evidence type="ECO:0000313" key="3">
    <source>
        <dbReference type="EMBL" id="ELT95526.1"/>
    </source>
</evidence>
<dbReference type="GO" id="GO:0007018">
    <property type="term" value="P:microtubule-based movement"/>
    <property type="evidence" value="ECO:0007669"/>
    <property type="project" value="TreeGrafter"/>
</dbReference>
<dbReference type="CDD" id="cd21451">
    <property type="entry name" value="DLC-like_TCTEX1D"/>
    <property type="match status" value="1"/>
</dbReference>
<dbReference type="EnsemblMetazoa" id="CapteT219102">
    <property type="protein sequence ID" value="CapteP219102"/>
    <property type="gene ID" value="CapteG219102"/>
</dbReference>
<gene>
    <name evidence="3" type="ORF">CAPTEDRAFT_219102</name>
</gene>
<dbReference type="EMBL" id="AMQN01011783">
    <property type="status" value="NOT_ANNOTATED_CDS"/>
    <property type="molecule type" value="Genomic_DNA"/>
</dbReference>
<protein>
    <submittedName>
        <fullName evidence="3 4">Uncharacterized protein</fullName>
    </submittedName>
</protein>
<dbReference type="InterPro" id="IPR038586">
    <property type="entry name" value="Tctex-1-like_sf"/>
</dbReference>
<dbReference type="PANTHER" id="PTHR21255:SF65">
    <property type="entry name" value="TCTEX1 DOMAIN-CONTAINING PROTEIN 2"/>
    <property type="match status" value="1"/>
</dbReference>
<organism evidence="3">
    <name type="scientific">Capitella teleta</name>
    <name type="common">Polychaete worm</name>
    <dbReference type="NCBI Taxonomy" id="283909"/>
    <lineage>
        <taxon>Eukaryota</taxon>
        <taxon>Metazoa</taxon>
        <taxon>Spiralia</taxon>
        <taxon>Lophotrochozoa</taxon>
        <taxon>Annelida</taxon>
        <taxon>Polychaeta</taxon>
        <taxon>Sedentaria</taxon>
        <taxon>Scolecida</taxon>
        <taxon>Capitellidae</taxon>
        <taxon>Capitella</taxon>
    </lineage>
</organism>
<dbReference type="EMBL" id="KB309099">
    <property type="protein sequence ID" value="ELT95526.1"/>
    <property type="molecule type" value="Genomic_DNA"/>
</dbReference>
<dbReference type="STRING" id="283909.R7TVN7"/>
<name>R7TVN7_CAPTE</name>
<keyword evidence="5" id="KW-1185">Reference proteome</keyword>
<dbReference type="OrthoDB" id="10260741at2759"/>
<dbReference type="Proteomes" id="UP000014760">
    <property type="component" value="Unassembled WGS sequence"/>
</dbReference>
<feature type="region of interest" description="Disordered" evidence="2">
    <location>
        <begin position="1"/>
        <end position="72"/>
    </location>
</feature>
<dbReference type="Gene3D" id="3.30.1140.40">
    <property type="entry name" value="Tctex-1"/>
    <property type="match status" value="1"/>
</dbReference>
<dbReference type="OMA" id="KYSLHMA"/>
<reference evidence="3 5" key="2">
    <citation type="journal article" date="2013" name="Nature">
        <title>Insights into bilaterian evolution from three spiralian genomes.</title>
        <authorList>
            <person name="Simakov O."/>
            <person name="Marletaz F."/>
            <person name="Cho S.J."/>
            <person name="Edsinger-Gonzales E."/>
            <person name="Havlak P."/>
            <person name="Hellsten U."/>
            <person name="Kuo D.H."/>
            <person name="Larsson T."/>
            <person name="Lv J."/>
            <person name="Arendt D."/>
            <person name="Savage R."/>
            <person name="Osoegawa K."/>
            <person name="de Jong P."/>
            <person name="Grimwood J."/>
            <person name="Chapman J.A."/>
            <person name="Shapiro H."/>
            <person name="Aerts A."/>
            <person name="Otillar R.P."/>
            <person name="Terry A.Y."/>
            <person name="Boore J.L."/>
            <person name="Grigoriev I.V."/>
            <person name="Lindberg D.R."/>
            <person name="Seaver E.C."/>
            <person name="Weisblat D.A."/>
            <person name="Putnam N.H."/>
            <person name="Rokhsar D.S."/>
        </authorList>
    </citation>
    <scope>NUCLEOTIDE SEQUENCE</scope>
    <source>
        <strain evidence="3 5">I ESC-2004</strain>
    </source>
</reference>
<accession>R7TVN7</accession>
<dbReference type="HOGENOM" id="CLU_097204_4_1_1"/>
<dbReference type="Pfam" id="PF03645">
    <property type="entry name" value="Tctex-1"/>
    <property type="match status" value="1"/>
</dbReference>
<dbReference type="GO" id="GO:0005868">
    <property type="term" value="C:cytoplasmic dynein complex"/>
    <property type="evidence" value="ECO:0007669"/>
    <property type="project" value="TreeGrafter"/>
</dbReference>